<reference evidence="1" key="1">
    <citation type="submission" date="2020-10" db="EMBL/GenBank/DDBJ databases">
        <authorList>
            <person name="Gilroy R."/>
        </authorList>
    </citation>
    <scope>NUCLEOTIDE SEQUENCE</scope>
    <source>
        <strain evidence="1">10532</strain>
    </source>
</reference>
<dbReference type="EMBL" id="JADIMM010000098">
    <property type="protein sequence ID" value="MBO8458250.1"/>
    <property type="molecule type" value="Genomic_DNA"/>
</dbReference>
<dbReference type="AlphaFoldDB" id="A0A9D9HQT6"/>
<organism evidence="1 2">
    <name type="scientific">Candidatus Gallitreponema excrementavium</name>
    <dbReference type="NCBI Taxonomy" id="2840840"/>
    <lineage>
        <taxon>Bacteria</taxon>
        <taxon>Pseudomonadati</taxon>
        <taxon>Spirochaetota</taxon>
        <taxon>Spirochaetia</taxon>
        <taxon>Spirochaetales</taxon>
        <taxon>Candidatus Gallitreponema</taxon>
    </lineage>
</organism>
<evidence type="ECO:0000313" key="1">
    <source>
        <dbReference type="EMBL" id="MBO8458250.1"/>
    </source>
</evidence>
<comment type="caution">
    <text evidence="1">The sequence shown here is derived from an EMBL/GenBank/DDBJ whole genome shotgun (WGS) entry which is preliminary data.</text>
</comment>
<reference evidence="1" key="2">
    <citation type="journal article" date="2021" name="PeerJ">
        <title>Extensive microbial diversity within the chicken gut microbiome revealed by metagenomics and culture.</title>
        <authorList>
            <person name="Gilroy R."/>
            <person name="Ravi A."/>
            <person name="Getino M."/>
            <person name="Pursley I."/>
            <person name="Horton D.L."/>
            <person name="Alikhan N.F."/>
            <person name="Baker D."/>
            <person name="Gharbi K."/>
            <person name="Hall N."/>
            <person name="Watson M."/>
            <person name="Adriaenssens E.M."/>
            <person name="Foster-Nyarko E."/>
            <person name="Jarju S."/>
            <person name="Secka A."/>
            <person name="Antonio M."/>
            <person name="Oren A."/>
            <person name="Chaudhuri R.R."/>
            <person name="La Ragione R."/>
            <person name="Hildebrand F."/>
            <person name="Pallen M.J."/>
        </authorList>
    </citation>
    <scope>NUCLEOTIDE SEQUENCE</scope>
    <source>
        <strain evidence="1">10532</strain>
    </source>
</reference>
<gene>
    <name evidence="1" type="ORF">IAA81_08515</name>
</gene>
<accession>A0A9D9HQT6</accession>
<protein>
    <submittedName>
        <fullName evidence="1">Uncharacterized protein</fullName>
    </submittedName>
</protein>
<proteinExistence type="predicted"/>
<sequence>MSLFLLCANGKEVMLSPEEFESDVERIILEILFGTDSDEHIEYLCIAKKEGHYNIW</sequence>
<dbReference type="Proteomes" id="UP000823638">
    <property type="component" value="Unassembled WGS sequence"/>
</dbReference>
<name>A0A9D9HQT6_9SPIR</name>
<evidence type="ECO:0000313" key="2">
    <source>
        <dbReference type="Proteomes" id="UP000823638"/>
    </source>
</evidence>